<reference evidence="2" key="1">
    <citation type="journal article" date="2023" name="G3 (Bethesda)">
        <title>Genome assembly and association tests identify interacting loci associated with vigor, precocity, and sex in interspecific pistachio rootstocks.</title>
        <authorList>
            <person name="Palmer W."/>
            <person name="Jacygrad E."/>
            <person name="Sagayaradj S."/>
            <person name="Cavanaugh K."/>
            <person name="Han R."/>
            <person name="Bertier L."/>
            <person name="Beede B."/>
            <person name="Kafkas S."/>
            <person name="Golino D."/>
            <person name="Preece J."/>
            <person name="Michelmore R."/>
        </authorList>
    </citation>
    <scope>NUCLEOTIDE SEQUENCE [LARGE SCALE GENOMIC DNA]</scope>
</reference>
<keyword evidence="2" id="KW-1185">Reference proteome</keyword>
<dbReference type="Proteomes" id="UP001163603">
    <property type="component" value="Chromosome 13"/>
</dbReference>
<accession>A0ACC0XES3</accession>
<gene>
    <name evidence="1" type="ORF">Pint_20138</name>
</gene>
<proteinExistence type="predicted"/>
<organism evidence="1 2">
    <name type="scientific">Pistacia integerrima</name>
    <dbReference type="NCBI Taxonomy" id="434235"/>
    <lineage>
        <taxon>Eukaryota</taxon>
        <taxon>Viridiplantae</taxon>
        <taxon>Streptophyta</taxon>
        <taxon>Embryophyta</taxon>
        <taxon>Tracheophyta</taxon>
        <taxon>Spermatophyta</taxon>
        <taxon>Magnoliopsida</taxon>
        <taxon>eudicotyledons</taxon>
        <taxon>Gunneridae</taxon>
        <taxon>Pentapetalae</taxon>
        <taxon>rosids</taxon>
        <taxon>malvids</taxon>
        <taxon>Sapindales</taxon>
        <taxon>Anacardiaceae</taxon>
        <taxon>Pistacia</taxon>
    </lineage>
</organism>
<dbReference type="EMBL" id="CM047748">
    <property type="protein sequence ID" value="KAJ0015086.1"/>
    <property type="molecule type" value="Genomic_DNA"/>
</dbReference>
<protein>
    <submittedName>
        <fullName evidence="1">Uncharacterized protein</fullName>
    </submittedName>
</protein>
<evidence type="ECO:0000313" key="1">
    <source>
        <dbReference type="EMBL" id="KAJ0015086.1"/>
    </source>
</evidence>
<name>A0ACC0XES3_9ROSI</name>
<evidence type="ECO:0000313" key="2">
    <source>
        <dbReference type="Proteomes" id="UP001163603"/>
    </source>
</evidence>
<sequence length="131" mass="14565">MHLVALLVFYLDMLETMYTMPVLLGLTNVLNIQGRHGGAISYAREAASRFKNCLGPLDGTYIKVHLPADDIPRYRSRKNEITANVLSVCTPSMQFICVLPMWKGFAANGRVLRDVITKRNGLKVSQGNIAI</sequence>
<comment type="caution">
    <text evidence="1">The sequence shown here is derived from an EMBL/GenBank/DDBJ whole genome shotgun (WGS) entry which is preliminary data.</text>
</comment>